<keyword evidence="13" id="KW-0472">Membrane</keyword>
<dbReference type="Pfam" id="PF02128">
    <property type="entry name" value="Peptidase_M36"/>
    <property type="match status" value="1"/>
</dbReference>
<evidence type="ECO:0000256" key="7">
    <source>
        <dbReference type="ARBA" id="ARBA00022729"/>
    </source>
</evidence>
<dbReference type="SUPFAM" id="SSF52025">
    <property type="entry name" value="PA domain"/>
    <property type="match status" value="1"/>
</dbReference>
<feature type="region of interest" description="Disordered" evidence="12">
    <location>
        <begin position="455"/>
        <end position="488"/>
    </location>
</feature>
<dbReference type="SUPFAM" id="SSF55486">
    <property type="entry name" value="Metalloproteases ('zincins'), catalytic domain"/>
    <property type="match status" value="1"/>
</dbReference>
<keyword evidence="9" id="KW-0862">Zinc</keyword>
<dbReference type="GO" id="GO:0004222">
    <property type="term" value="F:metalloendopeptidase activity"/>
    <property type="evidence" value="ECO:0007669"/>
    <property type="project" value="InterPro"/>
</dbReference>
<keyword evidence="7 14" id="KW-0732">Signal</keyword>
<keyword evidence="5" id="KW-0645">Protease</keyword>
<feature type="compositionally biased region" description="Low complexity" evidence="12">
    <location>
        <begin position="1333"/>
        <end position="1348"/>
    </location>
</feature>
<feature type="region of interest" description="Disordered" evidence="12">
    <location>
        <begin position="1228"/>
        <end position="1257"/>
    </location>
</feature>
<accession>I7ZDP4</accession>
<evidence type="ECO:0000256" key="13">
    <source>
        <dbReference type="SAM" id="Phobius"/>
    </source>
</evidence>
<feature type="domain" description="PKD" evidence="15">
    <location>
        <begin position="1250"/>
        <end position="1338"/>
    </location>
</feature>
<dbReference type="STRING" id="1172194.WQQ_34190"/>
<dbReference type="SMART" id="SM00089">
    <property type="entry name" value="PKD"/>
    <property type="match status" value="3"/>
</dbReference>
<dbReference type="CDD" id="cd00146">
    <property type="entry name" value="PKD"/>
    <property type="match status" value="3"/>
</dbReference>
<feature type="transmembrane region" description="Helical" evidence="13">
    <location>
        <begin position="1551"/>
        <end position="1569"/>
    </location>
</feature>
<comment type="similarity">
    <text evidence="3">Belongs to the peptidase M36 family.</text>
</comment>
<dbReference type="Gene3D" id="1.10.390.10">
    <property type="entry name" value="Neutral Protease Domain 2"/>
    <property type="match status" value="1"/>
</dbReference>
<dbReference type="Gene3D" id="2.60.120.260">
    <property type="entry name" value="Galactose-binding domain-like"/>
    <property type="match status" value="1"/>
</dbReference>
<dbReference type="Gene3D" id="3.10.170.10">
    <property type="match status" value="1"/>
</dbReference>
<dbReference type="EMBL" id="AKGD01000002">
    <property type="protein sequence ID" value="EIT69837.1"/>
    <property type="molecule type" value="Genomic_DNA"/>
</dbReference>
<dbReference type="GO" id="GO:0006508">
    <property type="term" value="P:proteolysis"/>
    <property type="evidence" value="ECO:0007669"/>
    <property type="project" value="UniProtKB-KW"/>
</dbReference>
<evidence type="ECO:0000256" key="5">
    <source>
        <dbReference type="ARBA" id="ARBA00022670"/>
    </source>
</evidence>
<dbReference type="PANTHER" id="PTHR33478">
    <property type="entry name" value="EXTRACELLULAR METALLOPROTEINASE MEP"/>
    <property type="match status" value="1"/>
</dbReference>
<dbReference type="Pfam" id="PF07504">
    <property type="entry name" value="FTP"/>
    <property type="match status" value="1"/>
</dbReference>
<keyword evidence="6" id="KW-0479">Metal-binding</keyword>
<keyword evidence="13" id="KW-0812">Transmembrane</keyword>
<evidence type="ECO:0000256" key="12">
    <source>
        <dbReference type="SAM" id="MobiDB-lite"/>
    </source>
</evidence>
<dbReference type="GO" id="GO:0008270">
    <property type="term" value="F:zinc ion binding"/>
    <property type="evidence" value="ECO:0007669"/>
    <property type="project" value="InterPro"/>
</dbReference>
<feature type="region of interest" description="Disordered" evidence="12">
    <location>
        <begin position="1328"/>
        <end position="1348"/>
    </location>
</feature>
<reference evidence="16 17" key="1">
    <citation type="journal article" date="2012" name="J. Bacteriol.">
        <title>Genome Sequence of n-Alkane-Degrading Hydrocarboniphaga effusa Strain AP103T (ATCC BAA-332T).</title>
        <authorList>
            <person name="Chang H.K."/>
            <person name="Zylstra G.J."/>
            <person name="Chae J.C."/>
        </authorList>
    </citation>
    <scope>NUCLEOTIDE SEQUENCE [LARGE SCALE GENOMIC DNA]</scope>
    <source>
        <strain evidence="16 17">AP103</strain>
    </source>
</reference>
<dbReference type="PATRIC" id="fig|1172194.4.peg.3318"/>
<feature type="domain" description="PKD" evidence="15">
    <location>
        <begin position="1443"/>
        <end position="1535"/>
    </location>
</feature>
<dbReference type="Pfam" id="PF02225">
    <property type="entry name" value="PA"/>
    <property type="match status" value="1"/>
</dbReference>
<keyword evidence="8" id="KW-0378">Hydrolase</keyword>
<dbReference type="InterPro" id="IPR003137">
    <property type="entry name" value="PA_domain"/>
</dbReference>
<dbReference type="InterPro" id="IPR046450">
    <property type="entry name" value="PA_dom_sf"/>
</dbReference>
<dbReference type="GO" id="GO:0005615">
    <property type="term" value="C:extracellular space"/>
    <property type="evidence" value="ECO:0007669"/>
    <property type="project" value="InterPro"/>
</dbReference>
<dbReference type="Gene3D" id="3.50.30.30">
    <property type="match status" value="1"/>
</dbReference>
<feature type="compositionally biased region" description="Low complexity" evidence="12">
    <location>
        <begin position="1517"/>
        <end position="1536"/>
    </location>
</feature>
<evidence type="ECO:0000313" key="16">
    <source>
        <dbReference type="EMBL" id="EIT69837.1"/>
    </source>
</evidence>
<dbReference type="InterPro" id="IPR000601">
    <property type="entry name" value="PKD_dom"/>
</dbReference>
<dbReference type="InterPro" id="IPR001842">
    <property type="entry name" value="Peptidase_M36"/>
</dbReference>
<name>I7ZDP4_9GAMM</name>
<gene>
    <name evidence="16" type="ORF">WQQ_34190</name>
</gene>
<keyword evidence="11" id="KW-0865">Zymogen</keyword>
<dbReference type="InterPro" id="IPR022409">
    <property type="entry name" value="PKD/Chitinase_dom"/>
</dbReference>
<evidence type="ECO:0000256" key="3">
    <source>
        <dbReference type="ARBA" id="ARBA00006006"/>
    </source>
</evidence>
<keyword evidence="17" id="KW-1185">Reference proteome</keyword>
<keyword evidence="10" id="KW-0482">Metalloprotease</keyword>
<keyword evidence="4" id="KW-0964">Secreted</keyword>
<feature type="compositionally biased region" description="Polar residues" evidence="12">
    <location>
        <begin position="467"/>
        <end position="488"/>
    </location>
</feature>
<organism evidence="16 17">
    <name type="scientific">Hydrocarboniphaga effusa AP103</name>
    <dbReference type="NCBI Taxonomy" id="1172194"/>
    <lineage>
        <taxon>Bacteria</taxon>
        <taxon>Pseudomonadati</taxon>
        <taxon>Pseudomonadota</taxon>
        <taxon>Gammaproteobacteria</taxon>
        <taxon>Nevskiales</taxon>
        <taxon>Nevskiaceae</taxon>
        <taxon>Hydrocarboniphaga</taxon>
    </lineage>
</organism>
<feature type="signal peptide" evidence="14">
    <location>
        <begin position="1"/>
        <end position="19"/>
    </location>
</feature>
<dbReference type="InterPro" id="IPR035986">
    <property type="entry name" value="PKD_dom_sf"/>
</dbReference>
<keyword evidence="13" id="KW-1133">Transmembrane helix</keyword>
<feature type="domain" description="PKD" evidence="15">
    <location>
        <begin position="1344"/>
        <end position="1435"/>
    </location>
</feature>
<evidence type="ECO:0000256" key="11">
    <source>
        <dbReference type="ARBA" id="ARBA00023145"/>
    </source>
</evidence>
<evidence type="ECO:0000259" key="15">
    <source>
        <dbReference type="PROSITE" id="PS50093"/>
    </source>
</evidence>
<dbReference type="InterPro" id="IPR011096">
    <property type="entry name" value="FTP_domain"/>
</dbReference>
<dbReference type="Proteomes" id="UP000003704">
    <property type="component" value="Unassembled WGS sequence"/>
</dbReference>
<dbReference type="SUPFAM" id="SSF49299">
    <property type="entry name" value="PKD domain"/>
    <property type="match status" value="3"/>
</dbReference>
<dbReference type="InterPro" id="IPR013783">
    <property type="entry name" value="Ig-like_fold"/>
</dbReference>
<evidence type="ECO:0000256" key="10">
    <source>
        <dbReference type="ARBA" id="ARBA00023049"/>
    </source>
</evidence>
<sequence length="1574" mass="161554">MKARVFALSLVLAAASASAAQSASAPANFDALSATGGLRSSSFASLQKRAEALRSPLGYTSHVDALRGGSGFLWAPASIPVPSVGARKAAAIPAALGRAYLSAQSSLLGLDRQAIEQAKVTDAQQTRSGSMVARFSQRVDGIEVFNRSLNVLTDREGRLVAISGGFERSRQIDGSFARTKADAISAAIGNLGGHLAAALFSSFKSSGDYEWFVSSSNRSDYRLGRAVRVKPVYYPGADGLVPAYYVELFGAPANADGRRDAYAYVISASSGELLFRKNLVAHEGGNTAFSYRVFADNSGTHQPMDSPLGNGYLPFPGSTPDDELPRTSAVANLVSLVSGPISTGDAWLPDGATTTTGNHVDAFLDSSLQLSLPINLPVGGELTGDGYLPGTGDVRAALSGPNSFDYPIHGDDDPSTANAQQAAVVNLFYMNNWLHDWWYDHGFNEAAGNAQTLNYGRGGEEGDAVSAQGQDGSGRNNANMATPADGSSPTMQMYLFDGALRGETCQRSPDGNCADSGGSGYRFAGASFGPQTFDVTGDLVLANDGSAPTSNGCNDAVPADPTGLLPEVPALPDPRLIGKIALIDRGTCSFTTKEKFAMLSGAKAMVVVNNGEGNPGSMGNADIPINIGITTDALYTAPAVMIRKDVGEMLKAQLAAGQTVSLHVKREASIDYDGTFDNLVIAHEYFHYVSNRLVGNGSGLSNNQGGGMGEGWGDIDSMMLAVREEDRLVSGNERYQGAYGTGYYVVPAYYYGIRRMPYSYDFAKNSLTFKHIQDGVALTDVEASQGQVAAPAAFGVDGAGNSEVHNTGEVWANMLFNVYVGLLNVPGRSFADAQARMKDYIICGLKMTPSSPTFVDARDGILACAAANDPVDFNVAARAFARRGIGLDAVAPPSNSSDNVGVTESYVALAASAPTLVSGIGSGEGIDGCDHDGVLDSGETGRLNFALLNNGGYTAGQTLSGTISSTAAGLSFPDGNRLSFTAGEVAQTAQASVKAALASGIGGVVSLPVKLTLDAPSDADAAVRYPTSISATLIGNADIARTAAKDGFDHPDLSTPDWSTASTGTTQVWTIGDQNATTGSGNAWFAPDLGSATTLSLVTPSFSVPAGGSFALAFDHYYDFEADLFAKYDGGVIEVSVDGGAWQDAADFGATFAGGYNAKLRANGRRGYGGESGGVLHEKLDFGTTLAGHSARLRFVVATDSVSAGFGWIVDNVEVSGAGTPFHAVSAEDGKCDGPGGGDPEDPTEPNHTPVARLTATPTSGTVPLVVSFDASASSDADGDALSYTFNFGDGAVVTQTSPIAQHTFEGVGSYSASVTVSDPDRASASASVTIQTSAAPPASNSAPSASLTASSTYGQIPLAVSFDAGGSHDVDGDAIVEYRFDFGDGSAAVTQSQPTTSHTYRAAGTFVASVIAQDARGAASPASKVTIKTTTAVVVTPPGSGPVAALTVSPQSGRAPLLVTFDGSQSFDSDGGSIELYIFDFGDGSPVVSQSTAVATHTYTAAGSYTPSLQVKNTAGTTSAKTSSGTVKSTAPDAPGDGGGDGSGRRGGGAFDGLLLSMLGLAGLVGAIRRRAR</sequence>
<evidence type="ECO:0000256" key="1">
    <source>
        <dbReference type="ARBA" id="ARBA00001947"/>
    </source>
</evidence>
<comment type="caution">
    <text evidence="16">The sequence shown here is derived from an EMBL/GenBank/DDBJ whole genome shotgun (WGS) entry which is preliminary data.</text>
</comment>
<dbReference type="InterPro" id="IPR050371">
    <property type="entry name" value="Fungal_virulence_M36"/>
</dbReference>
<comment type="subcellular location">
    <subcellularLocation>
        <location evidence="2">Secreted</location>
    </subcellularLocation>
</comment>
<evidence type="ECO:0000256" key="9">
    <source>
        <dbReference type="ARBA" id="ARBA00022833"/>
    </source>
</evidence>
<dbReference type="RefSeq" id="WP_007186358.1">
    <property type="nucleotide sequence ID" value="NZ_AKGD01000002.1"/>
</dbReference>
<dbReference type="InterPro" id="IPR027268">
    <property type="entry name" value="Peptidase_M4/M1_CTD_sf"/>
</dbReference>
<evidence type="ECO:0000256" key="14">
    <source>
        <dbReference type="SAM" id="SignalP"/>
    </source>
</evidence>
<dbReference type="PANTHER" id="PTHR33478:SF1">
    <property type="entry name" value="EXTRACELLULAR METALLOPROTEINASE MEP"/>
    <property type="match status" value="1"/>
</dbReference>
<dbReference type="PROSITE" id="PS50093">
    <property type="entry name" value="PKD"/>
    <property type="match status" value="3"/>
</dbReference>
<evidence type="ECO:0000313" key="17">
    <source>
        <dbReference type="Proteomes" id="UP000003704"/>
    </source>
</evidence>
<feature type="compositionally biased region" description="Gly residues" evidence="12">
    <location>
        <begin position="1537"/>
        <end position="1546"/>
    </location>
</feature>
<evidence type="ECO:0000256" key="2">
    <source>
        <dbReference type="ARBA" id="ARBA00004613"/>
    </source>
</evidence>
<evidence type="ECO:0000256" key="6">
    <source>
        <dbReference type="ARBA" id="ARBA00022723"/>
    </source>
</evidence>
<feature type="chain" id="PRO_5003712680" description="PKD domain-containing protein" evidence="14">
    <location>
        <begin position="20"/>
        <end position="1574"/>
    </location>
</feature>
<proteinExistence type="inferred from homology"/>
<dbReference type="Pfam" id="PF00801">
    <property type="entry name" value="PKD"/>
    <property type="match status" value="1"/>
</dbReference>
<protein>
    <recommendedName>
        <fullName evidence="15">PKD domain-containing protein</fullName>
    </recommendedName>
</protein>
<evidence type="ECO:0000256" key="4">
    <source>
        <dbReference type="ARBA" id="ARBA00022525"/>
    </source>
</evidence>
<evidence type="ECO:0000256" key="8">
    <source>
        <dbReference type="ARBA" id="ARBA00022801"/>
    </source>
</evidence>
<comment type="cofactor">
    <cofactor evidence="1">
        <name>Zn(2+)</name>
        <dbReference type="ChEBI" id="CHEBI:29105"/>
    </cofactor>
</comment>
<dbReference type="CDD" id="cd04818">
    <property type="entry name" value="PA_subtilisin_1"/>
    <property type="match status" value="1"/>
</dbReference>
<feature type="region of interest" description="Disordered" evidence="12">
    <location>
        <begin position="1517"/>
        <end position="1546"/>
    </location>
</feature>
<dbReference type="Pfam" id="PF18911">
    <property type="entry name" value="PKD_4"/>
    <property type="match status" value="2"/>
</dbReference>
<dbReference type="Gene3D" id="2.60.40.10">
    <property type="entry name" value="Immunoglobulins"/>
    <property type="match status" value="3"/>
</dbReference>